<dbReference type="SUPFAM" id="SSF51445">
    <property type="entry name" value="(Trans)glycosidases"/>
    <property type="match status" value="1"/>
</dbReference>
<dbReference type="Proteomes" id="UP000589520">
    <property type="component" value="Unassembled WGS sequence"/>
</dbReference>
<sequence length="506" mass="53147">MATRCASFQNKWFQNPSSPSLTLMQFPAALKHIAAVAFLLAITALPSLAQITATINYADNINSNGTPLIFGGSNEPNPGDQASFYPLATASGVKFERGSIHVDQVVPTSTVAAFLTAMTGGSGGSYIVGSVADPSTWTWGPTTWASNAHGQGWTTMANLLNCPTWLAYNGGTGGIPSNWSVWQYIVKAIVVHEGINLNYLEILNETQYEISLTGSPYTTLQSAVNDYYYNGAVGARAGNSSLKIGGDADATTSFNTLPGLIEDTAITSNLLQFVSYHVYSSNPVTGDNIASLASTLSSNGRGGLPIFLTEWNYTIGKSCNCIDDGNETVNFAAQMLMEMTGQPQLSGAAFFSFLPNNEVISPYEDCSGCDNYPFAFYSGTNNVATLLPIARTWQLLANDLGLGSGTYHTFGTVGATVPLEGWVTSTGAVTAAVSNESASATTVNFTLEGINTSGCNFTVYAYLADTGSNTAVSPVATYSNVCITNNTMTLNGVAIPAYAVLGIAVI</sequence>
<name>A0A7Y9TGK5_9BACT</name>
<evidence type="ECO:0000313" key="2">
    <source>
        <dbReference type="Proteomes" id="UP000589520"/>
    </source>
</evidence>
<keyword evidence="2" id="KW-1185">Reference proteome</keyword>
<dbReference type="InterPro" id="IPR017853">
    <property type="entry name" value="GH"/>
</dbReference>
<reference evidence="1 2" key="1">
    <citation type="submission" date="2020-07" db="EMBL/GenBank/DDBJ databases">
        <title>Genomic Encyclopedia of Type Strains, Phase IV (KMG-V): Genome sequencing to study the core and pangenomes of soil and plant-associated prokaryotes.</title>
        <authorList>
            <person name="Whitman W."/>
        </authorList>
    </citation>
    <scope>NUCLEOTIDE SEQUENCE [LARGE SCALE GENOMIC DNA]</scope>
    <source>
        <strain evidence="1 2">X4EP2</strain>
    </source>
</reference>
<dbReference type="Gene3D" id="3.20.20.80">
    <property type="entry name" value="Glycosidases"/>
    <property type="match status" value="1"/>
</dbReference>
<accession>A0A7Y9TGK5</accession>
<evidence type="ECO:0000313" key="1">
    <source>
        <dbReference type="EMBL" id="NYF79584.1"/>
    </source>
</evidence>
<organism evidence="1 2">
    <name type="scientific">Granulicella arctica</name>
    <dbReference type="NCBI Taxonomy" id="940613"/>
    <lineage>
        <taxon>Bacteria</taxon>
        <taxon>Pseudomonadati</taxon>
        <taxon>Acidobacteriota</taxon>
        <taxon>Terriglobia</taxon>
        <taxon>Terriglobales</taxon>
        <taxon>Acidobacteriaceae</taxon>
        <taxon>Granulicella</taxon>
    </lineage>
</organism>
<dbReference type="EMBL" id="JACCCW010000002">
    <property type="protein sequence ID" value="NYF79584.1"/>
    <property type="molecule type" value="Genomic_DNA"/>
</dbReference>
<proteinExistence type="predicted"/>
<gene>
    <name evidence="1" type="ORF">HDF17_001904</name>
</gene>
<dbReference type="AlphaFoldDB" id="A0A7Y9TGK5"/>
<comment type="caution">
    <text evidence="1">The sequence shown here is derived from an EMBL/GenBank/DDBJ whole genome shotgun (WGS) entry which is preliminary data.</text>
</comment>
<dbReference type="RefSeq" id="WP_179490349.1">
    <property type="nucleotide sequence ID" value="NZ_JACCCW010000002.1"/>
</dbReference>
<protein>
    <submittedName>
        <fullName evidence="1">Uncharacterized protein</fullName>
    </submittedName>
</protein>